<gene>
    <name evidence="2" type="ORF">VTL71DRAFT_14746</name>
</gene>
<feature type="region of interest" description="Disordered" evidence="1">
    <location>
        <begin position="1"/>
        <end position="21"/>
    </location>
</feature>
<evidence type="ECO:0000256" key="1">
    <source>
        <dbReference type="SAM" id="MobiDB-lite"/>
    </source>
</evidence>
<dbReference type="Proteomes" id="UP001595075">
    <property type="component" value="Unassembled WGS sequence"/>
</dbReference>
<proteinExistence type="predicted"/>
<evidence type="ECO:0000313" key="3">
    <source>
        <dbReference type="Proteomes" id="UP001595075"/>
    </source>
</evidence>
<feature type="compositionally biased region" description="Polar residues" evidence="1">
    <location>
        <begin position="1"/>
        <end position="14"/>
    </location>
</feature>
<protein>
    <submittedName>
        <fullName evidence="2">Uncharacterized protein</fullName>
    </submittedName>
</protein>
<evidence type="ECO:0000313" key="2">
    <source>
        <dbReference type="EMBL" id="KAL2070066.1"/>
    </source>
</evidence>
<dbReference type="EMBL" id="JAZHXI010000007">
    <property type="protein sequence ID" value="KAL2070066.1"/>
    <property type="molecule type" value="Genomic_DNA"/>
</dbReference>
<comment type="caution">
    <text evidence="2">The sequence shown here is derived from an EMBL/GenBank/DDBJ whole genome shotgun (WGS) entry which is preliminary data.</text>
</comment>
<sequence>MDSISNNQNDNSAAENAGIPPAKEDILQTGHVRVFNSGLFGAQYDTLLQNQLTEIAQGQDTRGMLTQMLEEKKEKKKFARKSLKSTISQGSDGHYEVEGEEMLVEQLLEATKDYRKKGGSMLTRKSKNLSLVVSAWKKSMISSSKVSDRNKETLAKYADKDLCSLHIQCAKAAPAAVAIEEDDGSS</sequence>
<reference evidence="2 3" key="1">
    <citation type="journal article" date="2024" name="Commun. Biol.">
        <title>Comparative genomic analysis of thermophilic fungi reveals convergent evolutionary adaptations and gene losses.</title>
        <authorList>
            <person name="Steindorff A.S."/>
            <person name="Aguilar-Pontes M.V."/>
            <person name="Robinson A.J."/>
            <person name="Andreopoulos B."/>
            <person name="LaButti K."/>
            <person name="Kuo A."/>
            <person name="Mondo S."/>
            <person name="Riley R."/>
            <person name="Otillar R."/>
            <person name="Haridas S."/>
            <person name="Lipzen A."/>
            <person name="Grimwood J."/>
            <person name="Schmutz J."/>
            <person name="Clum A."/>
            <person name="Reid I.D."/>
            <person name="Moisan M.C."/>
            <person name="Butler G."/>
            <person name="Nguyen T.T.M."/>
            <person name="Dewar K."/>
            <person name="Conant G."/>
            <person name="Drula E."/>
            <person name="Henrissat B."/>
            <person name="Hansel C."/>
            <person name="Singer S."/>
            <person name="Hutchinson M.I."/>
            <person name="de Vries R.P."/>
            <person name="Natvig D.O."/>
            <person name="Powell A.J."/>
            <person name="Tsang A."/>
            <person name="Grigoriev I.V."/>
        </authorList>
    </citation>
    <scope>NUCLEOTIDE SEQUENCE [LARGE SCALE GENOMIC DNA]</scope>
    <source>
        <strain evidence="2 3">CBS 494.80</strain>
    </source>
</reference>
<accession>A0ABR4CLG3</accession>
<keyword evidence="3" id="KW-1185">Reference proteome</keyword>
<organism evidence="2 3">
    <name type="scientific">Oculimacula yallundae</name>
    <dbReference type="NCBI Taxonomy" id="86028"/>
    <lineage>
        <taxon>Eukaryota</taxon>
        <taxon>Fungi</taxon>
        <taxon>Dikarya</taxon>
        <taxon>Ascomycota</taxon>
        <taxon>Pezizomycotina</taxon>
        <taxon>Leotiomycetes</taxon>
        <taxon>Helotiales</taxon>
        <taxon>Ploettnerulaceae</taxon>
        <taxon>Oculimacula</taxon>
    </lineage>
</organism>
<name>A0ABR4CLG3_9HELO</name>